<feature type="domain" description="Thioredoxin" evidence="1">
    <location>
        <begin position="297"/>
        <end position="432"/>
    </location>
</feature>
<dbReference type="RefSeq" id="WP_127075044.1">
    <property type="nucleotide sequence ID" value="NZ_CP032819.1"/>
</dbReference>
<dbReference type="Proteomes" id="UP000270673">
    <property type="component" value="Chromosome"/>
</dbReference>
<organism evidence="2 3">
    <name type="scientific">Butyricimonas faecalis</name>
    <dbReference type="NCBI Taxonomy" id="2093856"/>
    <lineage>
        <taxon>Bacteria</taxon>
        <taxon>Pseudomonadati</taxon>
        <taxon>Bacteroidota</taxon>
        <taxon>Bacteroidia</taxon>
        <taxon>Bacteroidales</taxon>
        <taxon>Odoribacteraceae</taxon>
        <taxon>Butyricimonas</taxon>
    </lineage>
</organism>
<evidence type="ECO:0000259" key="1">
    <source>
        <dbReference type="PROSITE" id="PS51352"/>
    </source>
</evidence>
<dbReference type="InterPro" id="IPR013766">
    <property type="entry name" value="Thioredoxin_domain"/>
</dbReference>
<dbReference type="KEGG" id="buy:D8S85_10555"/>
<dbReference type="InterPro" id="IPR036249">
    <property type="entry name" value="Thioredoxin-like_sf"/>
</dbReference>
<dbReference type="PROSITE" id="PS51352">
    <property type="entry name" value="THIOREDOXIN_2"/>
    <property type="match status" value="1"/>
</dbReference>
<gene>
    <name evidence="2" type="ORF">D8S85_10555</name>
</gene>
<accession>A0A3Q9IR78</accession>
<reference evidence="2 3" key="1">
    <citation type="submission" date="2018-10" db="EMBL/GenBank/DDBJ databases">
        <title>Butyricimonas faecalis sp. nov., isolated from human faeces and emended description of the genus Butyricimonas.</title>
        <authorList>
            <person name="Le Roy T."/>
            <person name="Van der Smissen P."/>
            <person name="Paquot A."/>
            <person name="Delzenne N."/>
            <person name="Muccioli G."/>
            <person name="Collet J.-F."/>
            <person name="Cani P.D."/>
        </authorList>
    </citation>
    <scope>NUCLEOTIDE SEQUENCE [LARGE SCALE GENOMIC DNA]</scope>
    <source>
        <strain evidence="2 3">H184</strain>
    </source>
</reference>
<evidence type="ECO:0000313" key="2">
    <source>
        <dbReference type="EMBL" id="AZS29941.1"/>
    </source>
</evidence>
<dbReference type="PROSITE" id="PS51257">
    <property type="entry name" value="PROKAR_LIPOPROTEIN"/>
    <property type="match status" value="1"/>
</dbReference>
<proteinExistence type="predicted"/>
<dbReference type="SUPFAM" id="SSF52833">
    <property type="entry name" value="Thioredoxin-like"/>
    <property type="match status" value="1"/>
</dbReference>
<dbReference type="OrthoDB" id="736810at2"/>
<sequence>MRSFIGIIIVILLFVACTRNKSVQVSGRIETGDTVVYFRVNDSLHKFRLDEKHYFSGKIALEKGTYARFFPYSIQVFLTPGEDLEISMNNVRNVSNSLQFKGTLSAINIYLKEQQNRYFAYDPNLYKLDEKDFVNRMRENVNTGIVLLEAKNLGEEFTKQERERIRYRVAEQAIHYPRSHVAFDTLYKPGVLYDNFVSEFDINNEDMLAFDCYQRFVLNYIYYKGQNFSMRRLVNYIRSNVRSVKVRDYLLSEVVYNYFQENGLKDADYLLAVCWNEVSDTSKMVKIKQLVDRWRKLSPGATAPNVSLQDGDGNALYLKDLRGKYLYISVWAFSYGEMDKEVRAEWEKLAEEYKDKNILFATFCMGPSQWLGQVKNLPGEHYVVNNTNAFYSRYMISVMPRYMLIDPEGRIVDVDAPKPSSSAKLLLRSVGL</sequence>
<keyword evidence="3" id="KW-1185">Reference proteome</keyword>
<dbReference type="Gene3D" id="3.40.30.10">
    <property type="entry name" value="Glutaredoxin"/>
    <property type="match status" value="1"/>
</dbReference>
<dbReference type="AlphaFoldDB" id="A0A3Q9IR78"/>
<name>A0A3Q9IR78_9BACT</name>
<dbReference type="EMBL" id="CP032819">
    <property type="protein sequence ID" value="AZS29941.1"/>
    <property type="molecule type" value="Genomic_DNA"/>
</dbReference>
<protein>
    <recommendedName>
        <fullName evidence="1">Thioredoxin domain-containing protein</fullName>
    </recommendedName>
</protein>
<evidence type="ECO:0000313" key="3">
    <source>
        <dbReference type="Proteomes" id="UP000270673"/>
    </source>
</evidence>